<evidence type="ECO:0000256" key="2">
    <source>
        <dbReference type="ARBA" id="ARBA00022614"/>
    </source>
</evidence>
<keyword evidence="4" id="KW-0812">Transmembrane</keyword>
<dbReference type="PROSITE" id="PS00108">
    <property type="entry name" value="PROTEIN_KINASE_ST"/>
    <property type="match status" value="1"/>
</dbReference>
<name>A0AA39STQ0_ACESA</name>
<keyword evidence="6" id="KW-0677">Repeat</keyword>
<dbReference type="InterPro" id="IPR000719">
    <property type="entry name" value="Prot_kinase_dom"/>
</dbReference>
<feature type="domain" description="Protein kinase" evidence="15">
    <location>
        <begin position="522"/>
        <end position="773"/>
    </location>
</feature>
<dbReference type="SUPFAM" id="SSF52058">
    <property type="entry name" value="L domain-like"/>
    <property type="match status" value="1"/>
</dbReference>
<feature type="binding site" evidence="13">
    <location>
        <position position="550"/>
    </location>
    <ligand>
        <name>ATP</name>
        <dbReference type="ChEBI" id="CHEBI:30616"/>
    </ligand>
</feature>
<evidence type="ECO:0000256" key="8">
    <source>
        <dbReference type="ARBA" id="ARBA00022777"/>
    </source>
</evidence>
<dbReference type="InterPro" id="IPR008271">
    <property type="entry name" value="Ser/Thr_kinase_AS"/>
</dbReference>
<keyword evidence="5 14" id="KW-0732">Signal</keyword>
<dbReference type="PROSITE" id="PS00107">
    <property type="entry name" value="PROTEIN_KINASE_ATP"/>
    <property type="match status" value="1"/>
</dbReference>
<comment type="caution">
    <text evidence="16">The sequence shown here is derived from an EMBL/GenBank/DDBJ whole genome shotgun (WGS) entry which is preliminary data.</text>
</comment>
<dbReference type="Gene3D" id="1.10.510.10">
    <property type="entry name" value="Transferase(Phosphotransferase) domain 1"/>
    <property type="match status" value="1"/>
</dbReference>
<dbReference type="FunFam" id="3.30.200.20:FF:000394">
    <property type="entry name" value="Leucine-rich repeat receptor-like protein kinase"/>
    <property type="match status" value="1"/>
</dbReference>
<dbReference type="FunFam" id="3.80.10.10:FF:000129">
    <property type="entry name" value="Leucine-rich repeat receptor-like kinase"/>
    <property type="match status" value="1"/>
</dbReference>
<dbReference type="InterPro" id="IPR011009">
    <property type="entry name" value="Kinase-like_dom_sf"/>
</dbReference>
<keyword evidence="11" id="KW-0472">Membrane</keyword>
<dbReference type="SUPFAM" id="SSF56112">
    <property type="entry name" value="Protein kinase-like (PK-like)"/>
    <property type="match status" value="1"/>
</dbReference>
<accession>A0AA39STQ0</accession>
<dbReference type="GO" id="GO:0016020">
    <property type="term" value="C:membrane"/>
    <property type="evidence" value="ECO:0007669"/>
    <property type="project" value="UniProtKB-SubCell"/>
</dbReference>
<keyword evidence="12" id="KW-0675">Receptor</keyword>
<reference evidence="16" key="2">
    <citation type="submission" date="2023-06" db="EMBL/GenBank/DDBJ databases">
        <authorList>
            <person name="Swenson N.G."/>
            <person name="Wegrzyn J.L."/>
            <person name="Mcevoy S.L."/>
        </authorList>
    </citation>
    <scope>NUCLEOTIDE SEQUENCE</scope>
    <source>
        <strain evidence="16">NS2018</strain>
        <tissue evidence="16">Leaf</tissue>
    </source>
</reference>
<sequence length="804" mass="90267">MENLKLLIFSFLGILVLTILVHAQTQSGFISIDCGLPENSAYTDMKTGINYTSDVTLTETGVSYNISSEYNRDTLEQPFLTVRSFPEGMKNCYTLKPALGHIKFLIRASFMYGNYDGQNKLPSFDLLLGADVWDSVELSDASTILSKEIIHEHHCFSIRDWMSVQQPMIMKHTGKFKDDDCDRIWSPYTRSNWVTVSSSFNISKVFMYQPPSMVMQTAAMPANGNDSLVIGWKPCDSTLQFFAYLHFAELNQSQANNPSRKQEVYLNDYMEGPPIVPPYLNPFRLPILDFSGEKIEISIKKLRIHRCRPSSMPLSYMYQNNFYNCYPIKKMTTYEVKRNWQGDPCAPVKFLWQGLNCSYPDYTSPRITSLNLSSSGISGEISSHISGLKLIQSLDLSNNNLTGPVPDFLLELPFLTVLNLRGNNLQGSVPAGLAEKGKNGLLSLSLDGNPDLYLSTPSTKRKTIAVPVLESFLAVSVLVIAALSVMWILKTRSQGITRNKNNRSFELKNRRFSYSDVVRITNNFERIVGQGGFGTVYHGNLDDHTQVAVKMLSLSSMQGDKQFQTEVELLFTVHHKNLTTLVGYCDDGTNMGLIYEFMANGNLESHLLGLEYLHSGCKPPIVHRDVKPANILLNEKFQAKIADFGLSRIFPVESITHVSTIIAGSPGYLDPEYYKSSRLTEKSDVYSFGVVLLQIITSKPAIRKFEERAHIIEWVSFMLEKGDIKNVVDPRLQGDFDMNSVWRAVEVAMACVSQTSAKRPTMNQVVIDLKESLAIEIARTNVSHETESRSISLNLGSELPPLAS</sequence>
<dbReference type="EMBL" id="JAUESC010000004">
    <property type="protein sequence ID" value="KAK0598084.1"/>
    <property type="molecule type" value="Genomic_DNA"/>
</dbReference>
<dbReference type="Proteomes" id="UP001168877">
    <property type="component" value="Unassembled WGS sequence"/>
</dbReference>
<evidence type="ECO:0000256" key="13">
    <source>
        <dbReference type="PROSITE-ProRule" id="PRU10141"/>
    </source>
</evidence>
<feature type="chain" id="PRO_5041327740" description="Protein kinase domain-containing protein" evidence="14">
    <location>
        <begin position="24"/>
        <end position="804"/>
    </location>
</feature>
<dbReference type="InterPro" id="IPR001611">
    <property type="entry name" value="Leu-rich_rpt"/>
</dbReference>
<dbReference type="AlphaFoldDB" id="A0AA39STQ0"/>
<dbReference type="Pfam" id="PF00069">
    <property type="entry name" value="Pkinase"/>
    <property type="match status" value="1"/>
</dbReference>
<evidence type="ECO:0000256" key="6">
    <source>
        <dbReference type="ARBA" id="ARBA00022737"/>
    </source>
</evidence>
<evidence type="ECO:0000256" key="3">
    <source>
        <dbReference type="ARBA" id="ARBA00022679"/>
    </source>
</evidence>
<evidence type="ECO:0000256" key="14">
    <source>
        <dbReference type="SAM" id="SignalP"/>
    </source>
</evidence>
<evidence type="ECO:0000313" key="17">
    <source>
        <dbReference type="Proteomes" id="UP001168877"/>
    </source>
</evidence>
<keyword evidence="8" id="KW-0418">Kinase</keyword>
<proteinExistence type="predicted"/>
<evidence type="ECO:0000259" key="15">
    <source>
        <dbReference type="PROSITE" id="PS50011"/>
    </source>
</evidence>
<gene>
    <name evidence="16" type="ORF">LWI29_031541</name>
</gene>
<keyword evidence="17" id="KW-1185">Reference proteome</keyword>
<dbReference type="PANTHER" id="PTHR45631">
    <property type="entry name" value="OS07G0107800 PROTEIN-RELATED"/>
    <property type="match status" value="1"/>
</dbReference>
<evidence type="ECO:0000256" key="10">
    <source>
        <dbReference type="ARBA" id="ARBA00022989"/>
    </source>
</evidence>
<dbReference type="Pfam" id="PF00560">
    <property type="entry name" value="LRR_1"/>
    <property type="match status" value="2"/>
</dbReference>
<evidence type="ECO:0000256" key="11">
    <source>
        <dbReference type="ARBA" id="ARBA00023136"/>
    </source>
</evidence>
<dbReference type="Gene3D" id="3.30.200.20">
    <property type="entry name" value="Phosphorylase Kinase, domain 1"/>
    <property type="match status" value="1"/>
</dbReference>
<keyword evidence="2" id="KW-0433">Leucine-rich repeat</keyword>
<keyword evidence="3" id="KW-0808">Transferase</keyword>
<evidence type="ECO:0000256" key="7">
    <source>
        <dbReference type="ARBA" id="ARBA00022741"/>
    </source>
</evidence>
<dbReference type="InterPro" id="IPR017441">
    <property type="entry name" value="Protein_kinase_ATP_BS"/>
</dbReference>
<dbReference type="Gene3D" id="3.80.10.10">
    <property type="entry name" value="Ribonuclease Inhibitor"/>
    <property type="match status" value="1"/>
</dbReference>
<keyword evidence="7 13" id="KW-0547">Nucleotide-binding</keyword>
<dbReference type="InterPro" id="IPR032675">
    <property type="entry name" value="LRR_dom_sf"/>
</dbReference>
<comment type="subcellular location">
    <subcellularLocation>
        <location evidence="1">Membrane</location>
        <topology evidence="1">Single-pass membrane protein</topology>
    </subcellularLocation>
</comment>
<evidence type="ECO:0000256" key="5">
    <source>
        <dbReference type="ARBA" id="ARBA00022729"/>
    </source>
</evidence>
<dbReference type="InterPro" id="IPR024788">
    <property type="entry name" value="Malectin-like_Carb-bd_dom"/>
</dbReference>
<keyword evidence="9 13" id="KW-0067">ATP-binding</keyword>
<dbReference type="Pfam" id="PF12819">
    <property type="entry name" value="Malectin_like"/>
    <property type="match status" value="2"/>
</dbReference>
<evidence type="ECO:0000256" key="4">
    <source>
        <dbReference type="ARBA" id="ARBA00022692"/>
    </source>
</evidence>
<reference evidence="16" key="1">
    <citation type="journal article" date="2022" name="Plant J.">
        <title>Strategies of tolerance reflected in two North American maple genomes.</title>
        <authorList>
            <person name="McEvoy S.L."/>
            <person name="Sezen U.U."/>
            <person name="Trouern-Trend A."/>
            <person name="McMahon S.M."/>
            <person name="Schaberg P.G."/>
            <person name="Yang J."/>
            <person name="Wegrzyn J.L."/>
            <person name="Swenson N.G."/>
        </authorList>
    </citation>
    <scope>NUCLEOTIDE SEQUENCE</scope>
    <source>
        <strain evidence="16">NS2018</strain>
    </source>
</reference>
<dbReference type="SMART" id="SM00220">
    <property type="entry name" value="S_TKc"/>
    <property type="match status" value="1"/>
</dbReference>
<dbReference type="PANTHER" id="PTHR45631:SF197">
    <property type="entry name" value="TYROSINE KINASE FAMILY PROTEIN"/>
    <property type="match status" value="1"/>
</dbReference>
<evidence type="ECO:0000256" key="1">
    <source>
        <dbReference type="ARBA" id="ARBA00004167"/>
    </source>
</evidence>
<organism evidence="16 17">
    <name type="scientific">Acer saccharum</name>
    <name type="common">Sugar maple</name>
    <dbReference type="NCBI Taxonomy" id="4024"/>
    <lineage>
        <taxon>Eukaryota</taxon>
        <taxon>Viridiplantae</taxon>
        <taxon>Streptophyta</taxon>
        <taxon>Embryophyta</taxon>
        <taxon>Tracheophyta</taxon>
        <taxon>Spermatophyta</taxon>
        <taxon>Magnoliopsida</taxon>
        <taxon>eudicotyledons</taxon>
        <taxon>Gunneridae</taxon>
        <taxon>Pentapetalae</taxon>
        <taxon>rosids</taxon>
        <taxon>malvids</taxon>
        <taxon>Sapindales</taxon>
        <taxon>Sapindaceae</taxon>
        <taxon>Hippocastanoideae</taxon>
        <taxon>Acereae</taxon>
        <taxon>Acer</taxon>
    </lineage>
</organism>
<dbReference type="GO" id="GO:0004672">
    <property type="term" value="F:protein kinase activity"/>
    <property type="evidence" value="ECO:0007669"/>
    <property type="project" value="InterPro"/>
</dbReference>
<protein>
    <recommendedName>
        <fullName evidence="15">Protein kinase domain-containing protein</fullName>
    </recommendedName>
</protein>
<dbReference type="GO" id="GO:0005524">
    <property type="term" value="F:ATP binding"/>
    <property type="evidence" value="ECO:0007669"/>
    <property type="project" value="UniProtKB-UniRule"/>
</dbReference>
<keyword evidence="10" id="KW-1133">Transmembrane helix</keyword>
<feature type="signal peptide" evidence="14">
    <location>
        <begin position="1"/>
        <end position="23"/>
    </location>
</feature>
<evidence type="ECO:0000313" key="16">
    <source>
        <dbReference type="EMBL" id="KAK0598084.1"/>
    </source>
</evidence>
<evidence type="ECO:0000256" key="12">
    <source>
        <dbReference type="ARBA" id="ARBA00023170"/>
    </source>
</evidence>
<dbReference type="PROSITE" id="PS50011">
    <property type="entry name" value="PROTEIN_KINASE_DOM"/>
    <property type="match status" value="1"/>
</dbReference>
<evidence type="ECO:0000256" key="9">
    <source>
        <dbReference type="ARBA" id="ARBA00022840"/>
    </source>
</evidence>